<accession>A0A8A4TWP4</accession>
<dbReference type="PANTHER" id="PTHR46696">
    <property type="entry name" value="P450, PUTATIVE (EUROFUNG)-RELATED"/>
    <property type="match status" value="1"/>
</dbReference>
<dbReference type="GO" id="GO:0016705">
    <property type="term" value="F:oxidoreductase activity, acting on paired donors, with incorporation or reduction of molecular oxygen"/>
    <property type="evidence" value="ECO:0007669"/>
    <property type="project" value="InterPro"/>
</dbReference>
<name>A0A8A4TWP4_SULCO</name>
<evidence type="ECO:0000256" key="1">
    <source>
        <dbReference type="ARBA" id="ARBA00010617"/>
    </source>
</evidence>
<dbReference type="EMBL" id="CP071793">
    <property type="protein sequence ID" value="QTD54369.1"/>
    <property type="molecule type" value="Genomic_DNA"/>
</dbReference>
<dbReference type="GO" id="GO:0020037">
    <property type="term" value="F:heme binding"/>
    <property type="evidence" value="ECO:0007669"/>
    <property type="project" value="InterPro"/>
</dbReference>
<sequence length="362" mass="41003">MVFRHEDILTFLRHDRFSLEPSVSEVDEDAMPFEAACNRWYRLMDPVNPGYFRQRLTELLSREALQRHCGAWRDEAERLTAALPEWGISDLIARFVKPLVLGIVADLLGVPENARFRFRSILTELNGRLFELAGMGGRISSKNIIFGDLLRMYLELVAGKQFRGHAHEDALTALLASPENGDPVAEEDLVDMLVFLLHTLTENTAHGLGNAFVALLRHPNELARLDADPEGIPDAFEECLRFDCPIQFYPITAREDVMLHEKTIHRGQSVWLSLGAAHRDKMMLPDANRFRLDRETGVPDLALNLVPVIDVTLMRFVAHTVLPVIVPRLCRANLMEDGITWQTASSLSRGPRTLPVRWSENP</sequence>
<dbReference type="Gene3D" id="1.10.630.10">
    <property type="entry name" value="Cytochrome P450"/>
    <property type="match status" value="1"/>
</dbReference>
<protein>
    <submittedName>
        <fullName evidence="2">Cytochrome P450</fullName>
    </submittedName>
</protein>
<dbReference type="KEGG" id="scor:J3U87_18135"/>
<keyword evidence="3" id="KW-1185">Reference proteome</keyword>
<proteinExistence type="inferred from homology"/>
<organism evidence="2 3">
    <name type="scientific">Sulfidibacter corallicola</name>
    <dbReference type="NCBI Taxonomy" id="2818388"/>
    <lineage>
        <taxon>Bacteria</taxon>
        <taxon>Pseudomonadati</taxon>
        <taxon>Acidobacteriota</taxon>
        <taxon>Holophagae</taxon>
        <taxon>Acanthopleuribacterales</taxon>
        <taxon>Acanthopleuribacteraceae</taxon>
        <taxon>Sulfidibacter</taxon>
    </lineage>
</organism>
<dbReference type="Proteomes" id="UP000663929">
    <property type="component" value="Chromosome"/>
</dbReference>
<dbReference type="AlphaFoldDB" id="A0A8A4TWP4"/>
<dbReference type="PRINTS" id="PR00359">
    <property type="entry name" value="BP450"/>
</dbReference>
<evidence type="ECO:0000313" key="2">
    <source>
        <dbReference type="EMBL" id="QTD54369.1"/>
    </source>
</evidence>
<dbReference type="RefSeq" id="WP_237384463.1">
    <property type="nucleotide sequence ID" value="NZ_CP071793.1"/>
</dbReference>
<dbReference type="SUPFAM" id="SSF48264">
    <property type="entry name" value="Cytochrome P450"/>
    <property type="match status" value="1"/>
</dbReference>
<reference evidence="2" key="1">
    <citation type="submission" date="2021-03" db="EMBL/GenBank/DDBJ databases">
        <title>Acanthopleuribacteraceae sp. M133.</title>
        <authorList>
            <person name="Wang G."/>
        </authorList>
    </citation>
    <scope>NUCLEOTIDE SEQUENCE</scope>
    <source>
        <strain evidence="2">M133</strain>
    </source>
</reference>
<comment type="similarity">
    <text evidence="1">Belongs to the cytochrome P450 family.</text>
</comment>
<dbReference type="GO" id="GO:0005506">
    <property type="term" value="F:iron ion binding"/>
    <property type="evidence" value="ECO:0007669"/>
    <property type="project" value="InterPro"/>
</dbReference>
<dbReference type="GO" id="GO:0004497">
    <property type="term" value="F:monooxygenase activity"/>
    <property type="evidence" value="ECO:0007669"/>
    <property type="project" value="InterPro"/>
</dbReference>
<dbReference type="InterPro" id="IPR036396">
    <property type="entry name" value="Cyt_P450_sf"/>
</dbReference>
<dbReference type="PANTHER" id="PTHR46696:SF1">
    <property type="entry name" value="CYTOCHROME P450 YJIB-RELATED"/>
    <property type="match status" value="1"/>
</dbReference>
<dbReference type="InterPro" id="IPR002397">
    <property type="entry name" value="Cyt_P450_B"/>
</dbReference>
<evidence type="ECO:0000313" key="3">
    <source>
        <dbReference type="Proteomes" id="UP000663929"/>
    </source>
</evidence>
<gene>
    <name evidence="2" type="ORF">J3U87_18135</name>
</gene>